<feature type="compositionally biased region" description="Basic residues" evidence="1">
    <location>
        <begin position="655"/>
        <end position="665"/>
    </location>
</feature>
<feature type="region of interest" description="Disordered" evidence="1">
    <location>
        <begin position="205"/>
        <end position="380"/>
    </location>
</feature>
<feature type="compositionally biased region" description="Basic and acidic residues" evidence="1">
    <location>
        <begin position="218"/>
        <end position="228"/>
    </location>
</feature>
<dbReference type="InParanoid" id="A0A1Y1U9Q3"/>
<protein>
    <recommendedName>
        <fullName evidence="2">DUF4211 domain-containing protein</fullName>
    </recommendedName>
</protein>
<feature type="region of interest" description="Disordered" evidence="1">
    <location>
        <begin position="634"/>
        <end position="665"/>
    </location>
</feature>
<feature type="domain" description="DUF4211" evidence="2">
    <location>
        <begin position="424"/>
        <end position="557"/>
    </location>
</feature>
<dbReference type="OrthoDB" id="21499at2759"/>
<feature type="compositionally biased region" description="Basic and acidic residues" evidence="1">
    <location>
        <begin position="1"/>
        <end position="12"/>
    </location>
</feature>
<feature type="compositionally biased region" description="Acidic residues" evidence="1">
    <location>
        <begin position="566"/>
        <end position="576"/>
    </location>
</feature>
<evidence type="ECO:0000256" key="1">
    <source>
        <dbReference type="SAM" id="MobiDB-lite"/>
    </source>
</evidence>
<evidence type="ECO:0000313" key="3">
    <source>
        <dbReference type="EMBL" id="ORX34763.1"/>
    </source>
</evidence>
<feature type="compositionally biased region" description="Polar residues" evidence="1">
    <location>
        <begin position="235"/>
        <end position="245"/>
    </location>
</feature>
<feature type="compositionally biased region" description="Basic residues" evidence="1">
    <location>
        <begin position="324"/>
        <end position="342"/>
    </location>
</feature>
<sequence length="724" mass="83865">MPKRPSRLEDFFSRTPRAGPSRTQRQPSELTDDTRHSSPPDAMDSEGSQGLATIKLTQQHSPAKKTVVSRKRARRAHPVSSDDEQSLEYEAPSRSPKKTPVPPRSQVVQDSDDEPLQIPRSSAHKKKPQPVIEQASLRSTRSRLSHKPSSQISSHRDDLNRNRIASQRADMTSPSITTHATHRRRVPSVDIEPWSASYLKQYVTWPSQVVSESEETEETRHDEPERCAKRASRQDFVNSNHSSPIKTPAILSPSSPIVEAAIEAGSPESSESPDTRSAKKRPGKIAGTKSAKRSRRPSPKAISSDSSDEAVVRRPRPRPEPASHSRRKGSQRSPTKSRHLHRSREDPDEDEAAVTDVEDVDDLHLDEPERFKTKSRLRQRKETAFQRRIRKLKERREGIVGSSTEEETSEDDPRPIRTAPKPQDFIVDDGEELEEGLMPPEFSMDSTQTPEYKFKVVFHWLLLLVMDRQAALHLRPDTINYFMPRVDDLRRKMDGYRESRVRGQIWHAELVRNLQKYPVFHVDFLDMKELGCDVCHVSTKYSPYLASLEGQPYDPKTHEDLNRGSDDEEESDESSDASETFAGRTEKRRYLMGRFCRRRVQVYHQMVHWEHVLYHRIREYFRDLLRANRVDLSSDSEASSQESEPEEERAEKQERRRRREIRRRQTATRVNKLKDEKATSVKWKSVDKVLLWMDQDMGYQAKFRWVEELIEKSEMLEKDKSKDD</sequence>
<dbReference type="Proteomes" id="UP000193218">
    <property type="component" value="Unassembled WGS sequence"/>
</dbReference>
<evidence type="ECO:0000313" key="4">
    <source>
        <dbReference type="Proteomes" id="UP000193218"/>
    </source>
</evidence>
<feature type="region of interest" description="Disordered" evidence="1">
    <location>
        <begin position="1"/>
        <end position="190"/>
    </location>
</feature>
<keyword evidence="4" id="KW-1185">Reference proteome</keyword>
<name>A0A1Y1U9Q3_9TREE</name>
<feature type="compositionally biased region" description="Acidic residues" evidence="1">
    <location>
        <begin position="346"/>
        <end position="361"/>
    </location>
</feature>
<feature type="region of interest" description="Disordered" evidence="1">
    <location>
        <begin position="548"/>
        <end position="581"/>
    </location>
</feature>
<organism evidence="3 4">
    <name type="scientific">Kockovaella imperatae</name>
    <dbReference type="NCBI Taxonomy" id="4999"/>
    <lineage>
        <taxon>Eukaryota</taxon>
        <taxon>Fungi</taxon>
        <taxon>Dikarya</taxon>
        <taxon>Basidiomycota</taxon>
        <taxon>Agaricomycotina</taxon>
        <taxon>Tremellomycetes</taxon>
        <taxon>Tremellales</taxon>
        <taxon>Cuniculitremaceae</taxon>
        <taxon>Kockovaella</taxon>
    </lineage>
</organism>
<evidence type="ECO:0000259" key="2">
    <source>
        <dbReference type="Pfam" id="PF13926"/>
    </source>
</evidence>
<feature type="region of interest" description="Disordered" evidence="1">
    <location>
        <begin position="395"/>
        <end position="423"/>
    </location>
</feature>
<accession>A0A1Y1U9Q3</accession>
<proteinExistence type="predicted"/>
<feature type="compositionally biased region" description="Polar residues" evidence="1">
    <location>
        <begin position="163"/>
        <end position="179"/>
    </location>
</feature>
<dbReference type="InterPro" id="IPR025451">
    <property type="entry name" value="DUF4211"/>
</dbReference>
<dbReference type="PANTHER" id="PTHR14689">
    <property type="entry name" value="PHORBOL-ESTER_DAG-TYPE DOMAIN-CONTAINING PROTEIN"/>
    <property type="match status" value="1"/>
</dbReference>
<feature type="compositionally biased region" description="Basic residues" evidence="1">
    <location>
        <begin position="67"/>
        <end position="77"/>
    </location>
</feature>
<dbReference type="PANTHER" id="PTHR14689:SF0">
    <property type="entry name" value="COILED-COIL DOMAIN-CONTAINING PROTEIN 82"/>
    <property type="match status" value="1"/>
</dbReference>
<dbReference type="GO" id="GO:0005634">
    <property type="term" value="C:nucleus"/>
    <property type="evidence" value="ECO:0007669"/>
    <property type="project" value="TreeGrafter"/>
</dbReference>
<dbReference type="Pfam" id="PF13926">
    <property type="entry name" value="DUF4211"/>
    <property type="match status" value="1"/>
</dbReference>
<dbReference type="RefSeq" id="XP_021869005.1">
    <property type="nucleotide sequence ID" value="XM_022011993.1"/>
</dbReference>
<reference evidence="3 4" key="1">
    <citation type="submission" date="2017-03" db="EMBL/GenBank/DDBJ databases">
        <title>Widespread Adenine N6-methylation of Active Genes in Fungi.</title>
        <authorList>
            <consortium name="DOE Joint Genome Institute"/>
            <person name="Mondo S.J."/>
            <person name="Dannebaum R.O."/>
            <person name="Kuo R.C."/>
            <person name="Louie K.B."/>
            <person name="Bewick A.J."/>
            <person name="Labutti K."/>
            <person name="Haridas S."/>
            <person name="Kuo A."/>
            <person name="Salamov A."/>
            <person name="Ahrendt S.R."/>
            <person name="Lau R."/>
            <person name="Bowen B.P."/>
            <person name="Lipzen A."/>
            <person name="Sullivan W."/>
            <person name="Andreopoulos W.B."/>
            <person name="Clum A."/>
            <person name="Lindquist E."/>
            <person name="Daum C."/>
            <person name="Northen T.R."/>
            <person name="Ramamoorthy G."/>
            <person name="Schmitz R.J."/>
            <person name="Gryganskyi A."/>
            <person name="Culley D."/>
            <person name="Magnuson J."/>
            <person name="James T.Y."/>
            <person name="O'Malley M.A."/>
            <person name="Stajich J.E."/>
            <person name="Spatafora J.W."/>
            <person name="Visel A."/>
            <person name="Grigoriev I.V."/>
        </authorList>
    </citation>
    <scope>NUCLEOTIDE SEQUENCE [LARGE SCALE GENOMIC DNA]</scope>
    <source>
        <strain evidence="3 4">NRRL Y-17943</strain>
    </source>
</reference>
<comment type="caution">
    <text evidence="3">The sequence shown here is derived from an EMBL/GenBank/DDBJ whole genome shotgun (WGS) entry which is preliminary data.</text>
</comment>
<gene>
    <name evidence="3" type="ORF">BD324DRAFT_132546</name>
</gene>
<dbReference type="AlphaFoldDB" id="A0A1Y1U9Q3"/>
<feature type="compositionally biased region" description="Basic and acidic residues" evidence="1">
    <location>
        <begin position="555"/>
        <end position="565"/>
    </location>
</feature>
<dbReference type="GeneID" id="33553801"/>
<feature type="compositionally biased region" description="Polar residues" evidence="1">
    <location>
        <begin position="46"/>
        <end position="61"/>
    </location>
</feature>
<feature type="compositionally biased region" description="Basic and acidic residues" evidence="1">
    <location>
        <begin position="362"/>
        <end position="372"/>
    </location>
</feature>
<dbReference type="EMBL" id="NBSH01000013">
    <property type="protein sequence ID" value="ORX34763.1"/>
    <property type="molecule type" value="Genomic_DNA"/>
</dbReference>